<protein>
    <recommendedName>
        <fullName evidence="3">GrpB family protein</fullName>
    </recommendedName>
</protein>
<keyword evidence="2" id="KW-1185">Reference proteome</keyword>
<proteinExistence type="predicted"/>
<dbReference type="Pfam" id="PF04229">
    <property type="entry name" value="GrpB"/>
    <property type="match status" value="1"/>
</dbReference>
<dbReference type="Proteomes" id="UP000801428">
    <property type="component" value="Unassembled WGS sequence"/>
</dbReference>
<evidence type="ECO:0000313" key="1">
    <source>
        <dbReference type="EMBL" id="KAF2994244.1"/>
    </source>
</evidence>
<accession>A0A9P4T4E9</accession>
<organism evidence="1 2">
    <name type="scientific">Curvularia kusanoi</name>
    <name type="common">Cochliobolus kusanoi</name>
    <dbReference type="NCBI Taxonomy" id="90978"/>
    <lineage>
        <taxon>Eukaryota</taxon>
        <taxon>Fungi</taxon>
        <taxon>Dikarya</taxon>
        <taxon>Ascomycota</taxon>
        <taxon>Pezizomycotina</taxon>
        <taxon>Dothideomycetes</taxon>
        <taxon>Pleosporomycetidae</taxon>
        <taxon>Pleosporales</taxon>
        <taxon>Pleosporineae</taxon>
        <taxon>Pleosporaceae</taxon>
        <taxon>Curvularia</taxon>
    </lineage>
</organism>
<dbReference type="Gene3D" id="3.30.460.10">
    <property type="entry name" value="Beta Polymerase, domain 2"/>
    <property type="match status" value="1"/>
</dbReference>
<dbReference type="InterPro" id="IPR043519">
    <property type="entry name" value="NT_sf"/>
</dbReference>
<comment type="caution">
    <text evidence="1">The sequence shown here is derived from an EMBL/GenBank/DDBJ whole genome shotgun (WGS) entry which is preliminary data.</text>
</comment>
<gene>
    <name evidence="1" type="ORF">E8E13_000867</name>
</gene>
<dbReference type="AlphaFoldDB" id="A0A9P4T4E9"/>
<dbReference type="PANTHER" id="PTHR34822:SF1">
    <property type="entry name" value="GRPB FAMILY PROTEIN"/>
    <property type="match status" value="1"/>
</dbReference>
<dbReference type="OrthoDB" id="630895at2759"/>
<evidence type="ECO:0008006" key="3">
    <source>
        <dbReference type="Google" id="ProtNLM"/>
    </source>
</evidence>
<evidence type="ECO:0000313" key="2">
    <source>
        <dbReference type="Proteomes" id="UP000801428"/>
    </source>
</evidence>
<reference evidence="1" key="1">
    <citation type="submission" date="2019-04" db="EMBL/GenBank/DDBJ databases">
        <title>Sequencing of skin fungus with MAO and IRED activity.</title>
        <authorList>
            <person name="Marsaioli A.J."/>
            <person name="Bonatto J.M.C."/>
            <person name="Reis Junior O."/>
        </authorList>
    </citation>
    <scope>NUCLEOTIDE SEQUENCE</scope>
    <source>
        <strain evidence="1">30M1</strain>
    </source>
</reference>
<sequence length="191" mass="20728">MALRIAVLEYDPSWAHHFVRIKAELLTALVEVPVINIEHVGSTSVPGLAAKPIIDIDVVVAAEHFAAAASALSYGGYIFKPEPGGMDRMSFRYLAHALDSGASKPTEDGDIRRAVYLVMPEAASYRNHLAVRQVLLTYPDLLSEYADVKRKLAMRSFETIGQYGAGKSGVLQKILAKSSLNTESVQNGSQV</sequence>
<dbReference type="PANTHER" id="PTHR34822">
    <property type="entry name" value="GRPB DOMAIN PROTEIN (AFU_ORTHOLOGUE AFUA_1G01530)"/>
    <property type="match status" value="1"/>
</dbReference>
<name>A0A9P4T4E9_CURKU</name>
<dbReference type="EMBL" id="SWKU01000042">
    <property type="protein sequence ID" value="KAF2994244.1"/>
    <property type="molecule type" value="Genomic_DNA"/>
</dbReference>
<dbReference type="InterPro" id="IPR007344">
    <property type="entry name" value="GrpB/CoaE"/>
</dbReference>
<dbReference type="SUPFAM" id="SSF81301">
    <property type="entry name" value="Nucleotidyltransferase"/>
    <property type="match status" value="1"/>
</dbReference>